<sequence length="174" mass="19963">MDTFVDVSGGPRFESAESSFMDKTTLGKKWDPCGSKPVSGQSDRLSLPLMLKMDTDEIGGDTEREELRPLKTHFVYSWRQDSPRLWYRNQSETVVSEPVRDCGIGTSPRLWYRNQSETVESEPVRDCGIRTSPRLWNQNQSETVVSEPTRDCGIRTSPRLWYQNQPETVESEPV</sequence>
<proteinExistence type="predicted"/>
<reference evidence="1 2" key="1">
    <citation type="submission" date="2021-06" db="EMBL/GenBank/DDBJ databases">
        <authorList>
            <person name="Palmer J.M."/>
        </authorList>
    </citation>
    <scope>NUCLEOTIDE SEQUENCE [LARGE SCALE GENOMIC DNA]</scope>
    <source>
        <strain evidence="1 2">MEX-2019</strain>
        <tissue evidence="1">Muscle</tissue>
    </source>
</reference>
<keyword evidence="2" id="KW-1185">Reference proteome</keyword>
<organism evidence="1 2">
    <name type="scientific">Crenichthys baileyi</name>
    <name type="common">White River springfish</name>
    <dbReference type="NCBI Taxonomy" id="28760"/>
    <lineage>
        <taxon>Eukaryota</taxon>
        <taxon>Metazoa</taxon>
        <taxon>Chordata</taxon>
        <taxon>Craniata</taxon>
        <taxon>Vertebrata</taxon>
        <taxon>Euteleostomi</taxon>
        <taxon>Actinopterygii</taxon>
        <taxon>Neopterygii</taxon>
        <taxon>Teleostei</taxon>
        <taxon>Neoteleostei</taxon>
        <taxon>Acanthomorphata</taxon>
        <taxon>Ovalentaria</taxon>
        <taxon>Atherinomorphae</taxon>
        <taxon>Cyprinodontiformes</taxon>
        <taxon>Goodeidae</taxon>
        <taxon>Crenichthys</taxon>
    </lineage>
</organism>
<evidence type="ECO:0000313" key="2">
    <source>
        <dbReference type="Proteomes" id="UP001311232"/>
    </source>
</evidence>
<dbReference type="EMBL" id="JAHHUM010001475">
    <property type="protein sequence ID" value="KAK5611506.1"/>
    <property type="molecule type" value="Genomic_DNA"/>
</dbReference>
<gene>
    <name evidence="1" type="ORF">CRENBAI_015736</name>
</gene>
<dbReference type="AlphaFoldDB" id="A0AAV9RRC6"/>
<comment type="caution">
    <text evidence="1">The sequence shown here is derived from an EMBL/GenBank/DDBJ whole genome shotgun (WGS) entry which is preliminary data.</text>
</comment>
<accession>A0AAV9RRC6</accession>
<name>A0AAV9RRC6_9TELE</name>
<protein>
    <submittedName>
        <fullName evidence="1">Uncharacterized protein</fullName>
    </submittedName>
</protein>
<evidence type="ECO:0000313" key="1">
    <source>
        <dbReference type="EMBL" id="KAK5611506.1"/>
    </source>
</evidence>
<dbReference type="Proteomes" id="UP001311232">
    <property type="component" value="Unassembled WGS sequence"/>
</dbReference>